<evidence type="ECO:0000256" key="1">
    <source>
        <dbReference type="SAM" id="Phobius"/>
    </source>
</evidence>
<dbReference type="EMBL" id="QTJR01000018">
    <property type="protein sequence ID" value="RDY65449.1"/>
    <property type="molecule type" value="Genomic_DNA"/>
</dbReference>
<keyword evidence="1" id="KW-0472">Membrane</keyword>
<dbReference type="AlphaFoldDB" id="A0A3D8V863"/>
<gene>
    <name evidence="2" type="ORF">DX912_17230</name>
</gene>
<organism evidence="2 3">
    <name type="scientific">Lysobacter soli</name>
    <dbReference type="NCBI Taxonomy" id="453783"/>
    <lineage>
        <taxon>Bacteria</taxon>
        <taxon>Pseudomonadati</taxon>
        <taxon>Pseudomonadota</taxon>
        <taxon>Gammaproteobacteria</taxon>
        <taxon>Lysobacterales</taxon>
        <taxon>Lysobacteraceae</taxon>
        <taxon>Lysobacter</taxon>
    </lineage>
</organism>
<protein>
    <submittedName>
        <fullName evidence="2">Uncharacterized protein</fullName>
    </submittedName>
</protein>
<feature type="transmembrane region" description="Helical" evidence="1">
    <location>
        <begin position="52"/>
        <end position="76"/>
    </location>
</feature>
<proteinExistence type="predicted"/>
<keyword evidence="1" id="KW-0812">Transmembrane</keyword>
<dbReference type="Proteomes" id="UP000256829">
    <property type="component" value="Unassembled WGS sequence"/>
</dbReference>
<keyword evidence="3" id="KW-1185">Reference proteome</keyword>
<name>A0A3D8V863_9GAMM</name>
<evidence type="ECO:0000313" key="2">
    <source>
        <dbReference type="EMBL" id="RDY65449.1"/>
    </source>
</evidence>
<accession>A0A3D8V863</accession>
<sequence length="89" mass="9974">MDFNRWHRKTERKASVRVWRGAAVALVALMVSGVLAAIDQRAGSFLRPIIEVLAWLPVGLFVIGFAVAAGGALRLWRLYSTPYSVYQER</sequence>
<comment type="caution">
    <text evidence="2">The sequence shown here is derived from an EMBL/GenBank/DDBJ whole genome shotgun (WGS) entry which is preliminary data.</text>
</comment>
<keyword evidence="1" id="KW-1133">Transmembrane helix</keyword>
<reference evidence="2 3" key="1">
    <citation type="submission" date="2018-08" db="EMBL/GenBank/DDBJ databases">
        <title>Lysobacter soli KCTC 22011, whole genome shotgun sequence.</title>
        <authorList>
            <person name="Zhang X."/>
            <person name="Feng G."/>
            <person name="Zhu H."/>
        </authorList>
    </citation>
    <scope>NUCLEOTIDE SEQUENCE [LARGE SCALE GENOMIC DNA]</scope>
    <source>
        <strain evidence="2 3">KCTC 22011</strain>
    </source>
</reference>
<evidence type="ECO:0000313" key="3">
    <source>
        <dbReference type="Proteomes" id="UP000256829"/>
    </source>
</evidence>